<protein>
    <submittedName>
        <fullName evidence="4">Galactofuranosyl transferase GlfT2</fullName>
        <ecNumber evidence="4">2.4.1.288</ecNumber>
    </submittedName>
</protein>
<evidence type="ECO:0000256" key="1">
    <source>
        <dbReference type="ARBA" id="ARBA00006739"/>
    </source>
</evidence>
<dbReference type="STRING" id="1715691.TA5113_02534"/>
<keyword evidence="5" id="KW-1185">Reference proteome</keyword>
<proteinExistence type="inferred from homology"/>
<dbReference type="Proteomes" id="UP000051184">
    <property type="component" value="Unassembled WGS sequence"/>
</dbReference>
<keyword evidence="2 4" id="KW-0328">Glycosyltransferase</keyword>
<reference evidence="5" key="1">
    <citation type="submission" date="2015-09" db="EMBL/GenBank/DDBJ databases">
        <authorList>
            <person name="Rodrigo-Torres Lidia"/>
            <person name="Arahal R.David."/>
        </authorList>
    </citation>
    <scope>NUCLEOTIDE SEQUENCE [LARGE SCALE GENOMIC DNA]</scope>
    <source>
        <strain evidence="5">CECT 5114</strain>
    </source>
</reference>
<organism evidence="4 5">
    <name type="scientific">Cognatishimia activa</name>
    <dbReference type="NCBI Taxonomy" id="1715691"/>
    <lineage>
        <taxon>Bacteria</taxon>
        <taxon>Pseudomonadati</taxon>
        <taxon>Pseudomonadota</taxon>
        <taxon>Alphaproteobacteria</taxon>
        <taxon>Rhodobacterales</taxon>
        <taxon>Paracoccaceae</taxon>
        <taxon>Cognatishimia</taxon>
    </lineage>
</organism>
<dbReference type="RefSeq" id="WP_165589416.1">
    <property type="nucleotide sequence ID" value="NZ_CYTO01000024.1"/>
</dbReference>
<dbReference type="EC" id="2.4.1.288" evidence="4"/>
<gene>
    <name evidence="4" type="primary">glfT2_2</name>
    <name evidence="4" type="ORF">TA5114_03393</name>
</gene>
<dbReference type="Pfam" id="PF13641">
    <property type="entry name" value="Glyco_tranf_2_3"/>
    <property type="match status" value="1"/>
</dbReference>
<dbReference type="EMBL" id="CYUE01000025">
    <property type="protein sequence ID" value="CUK27565.1"/>
    <property type="molecule type" value="Genomic_DNA"/>
</dbReference>
<evidence type="ECO:0000256" key="3">
    <source>
        <dbReference type="ARBA" id="ARBA00022679"/>
    </source>
</evidence>
<evidence type="ECO:0000313" key="4">
    <source>
        <dbReference type="EMBL" id="CUK27565.1"/>
    </source>
</evidence>
<comment type="similarity">
    <text evidence="1">Belongs to the glycosyltransferase 2 family.</text>
</comment>
<dbReference type="InterPro" id="IPR029044">
    <property type="entry name" value="Nucleotide-diphossugar_trans"/>
</dbReference>
<dbReference type="Gene3D" id="3.90.550.60">
    <property type="match status" value="1"/>
</dbReference>
<accession>A0A0P1IVR5</accession>
<evidence type="ECO:0000313" key="5">
    <source>
        <dbReference type="Proteomes" id="UP000051184"/>
    </source>
</evidence>
<dbReference type="AlphaFoldDB" id="A0A0P1IVR5"/>
<sequence length="562" mass="62609">MNSSEMDRLGDVPAGGTVTGNTYINAFFPDVWNSKCKIDRLGVLLEADGTYDLSLIHVDRFENETLLETTSSAGTTLMWLDSHPKNGRIYIKLQAENDLSVKDLSWVTDGKPLCEPSLSVGLCTFNRESDLSKTVSAINEQVIRTPAIQKVWVVNQGEAFSNSELISALNSPWISVIQQPNLGGCGGFTRSMYETISSQEPTTHLLLMDDDIILDPRMLEKTLLFLRFADENVAVGGQMLEIENPTKLFEAGGNLHPQMFVTPIGENTAVDRPRSLKLFSETLNVDYNAWWYCVIPTAAIRKVGLPPPLFIRGDDIEYGCRLREGGIQILPLPGCPVWHESFAHKGSDWLMYYNLRNRIALSILHPNTGIQRDALYLFGFLLCLILVHRYRATEFALLAINDLTRASNTFNGQAKHAALMKLNANLEGPEEVSAKELPDHVEGTQVPLDTSVLAIIKMCISSIAAIHMNALTGRKPPVKFHTGPQASAVMGREYVTASNPEESKFVVYPVRIASLWRLIIKSAIACTKYAMRDRQHDSAVESHLEALRHPDEWQKAFNAPRD</sequence>
<keyword evidence="3 4" id="KW-0808">Transferase</keyword>
<dbReference type="PANTHER" id="PTHR43179">
    <property type="entry name" value="RHAMNOSYLTRANSFERASE WBBL"/>
    <property type="match status" value="1"/>
</dbReference>
<dbReference type="PANTHER" id="PTHR43179:SF12">
    <property type="entry name" value="GALACTOFURANOSYLTRANSFERASE GLFT2"/>
    <property type="match status" value="1"/>
</dbReference>
<evidence type="ECO:0000256" key="2">
    <source>
        <dbReference type="ARBA" id="ARBA00022676"/>
    </source>
</evidence>
<name>A0A0P1IVR5_9RHOB</name>
<dbReference type="GO" id="GO:0016757">
    <property type="term" value="F:glycosyltransferase activity"/>
    <property type="evidence" value="ECO:0007669"/>
    <property type="project" value="UniProtKB-KW"/>
</dbReference>
<dbReference type="SUPFAM" id="SSF53448">
    <property type="entry name" value="Nucleotide-diphospho-sugar transferases"/>
    <property type="match status" value="1"/>
</dbReference>